<dbReference type="Proteomes" id="UP000011014">
    <property type="component" value="Unassembled WGS sequence"/>
</dbReference>
<evidence type="ECO:0000313" key="2">
    <source>
        <dbReference type="EMBL" id="CBY36761.1"/>
    </source>
</evidence>
<gene>
    <name evidence="2" type="ORF">GSOID_T00029797001</name>
</gene>
<dbReference type="Gene3D" id="1.10.510.10">
    <property type="entry name" value="Transferase(Phosphotransferase) domain 1"/>
    <property type="match status" value="1"/>
</dbReference>
<dbReference type="GO" id="GO:0004672">
    <property type="term" value="F:protein kinase activity"/>
    <property type="evidence" value="ECO:0007669"/>
    <property type="project" value="InterPro"/>
</dbReference>
<dbReference type="AlphaFoldDB" id="E4YMP9"/>
<evidence type="ECO:0000259" key="1">
    <source>
        <dbReference type="PROSITE" id="PS50011"/>
    </source>
</evidence>
<dbReference type="Pfam" id="PF00069">
    <property type="entry name" value="Pkinase"/>
    <property type="match status" value="1"/>
</dbReference>
<dbReference type="SUPFAM" id="SSF56112">
    <property type="entry name" value="Protein kinase-like (PK-like)"/>
    <property type="match status" value="1"/>
</dbReference>
<dbReference type="InterPro" id="IPR011009">
    <property type="entry name" value="Kinase-like_dom_sf"/>
</dbReference>
<dbReference type="PROSITE" id="PS50011">
    <property type="entry name" value="PROTEIN_KINASE_DOM"/>
    <property type="match status" value="1"/>
</dbReference>
<reference evidence="2" key="1">
    <citation type="journal article" date="2010" name="Science">
        <title>Plasticity of animal genome architecture unmasked by rapid evolution of a pelagic tunicate.</title>
        <authorList>
            <person name="Denoeud F."/>
            <person name="Henriet S."/>
            <person name="Mungpakdee S."/>
            <person name="Aury J.M."/>
            <person name="Da Silva C."/>
            <person name="Brinkmann H."/>
            <person name="Mikhaleva J."/>
            <person name="Olsen L.C."/>
            <person name="Jubin C."/>
            <person name="Canestro C."/>
            <person name="Bouquet J.M."/>
            <person name="Danks G."/>
            <person name="Poulain J."/>
            <person name="Campsteijn C."/>
            <person name="Adamski M."/>
            <person name="Cross I."/>
            <person name="Yadetie F."/>
            <person name="Muffato M."/>
            <person name="Louis A."/>
            <person name="Butcher S."/>
            <person name="Tsagkogeorga G."/>
            <person name="Konrad A."/>
            <person name="Singh S."/>
            <person name="Jensen M.F."/>
            <person name="Cong E.H."/>
            <person name="Eikeseth-Otteraa H."/>
            <person name="Noel B."/>
            <person name="Anthouard V."/>
            <person name="Porcel B.M."/>
            <person name="Kachouri-Lafond R."/>
            <person name="Nishino A."/>
            <person name="Ugolini M."/>
            <person name="Chourrout P."/>
            <person name="Nishida H."/>
            <person name="Aasland R."/>
            <person name="Huzurbazar S."/>
            <person name="Westhof E."/>
            <person name="Delsuc F."/>
            <person name="Lehrach H."/>
            <person name="Reinhardt R."/>
            <person name="Weissenbach J."/>
            <person name="Roy S.W."/>
            <person name="Artiguenave F."/>
            <person name="Postlethwait J.H."/>
            <person name="Manak J.R."/>
            <person name="Thompson E.M."/>
            <person name="Jaillon O."/>
            <person name="Du Pasquier L."/>
            <person name="Boudinot P."/>
            <person name="Liberles D.A."/>
            <person name="Volff J.N."/>
            <person name="Philippe H."/>
            <person name="Lenhard B."/>
            <person name="Roest Crollius H."/>
            <person name="Wincker P."/>
            <person name="Chourrout D."/>
        </authorList>
    </citation>
    <scope>NUCLEOTIDE SEQUENCE [LARGE SCALE GENOMIC DNA]</scope>
</reference>
<dbReference type="GO" id="GO:0005524">
    <property type="term" value="F:ATP binding"/>
    <property type="evidence" value="ECO:0007669"/>
    <property type="project" value="InterPro"/>
</dbReference>
<accession>E4YMP9</accession>
<dbReference type="EMBL" id="FN654836">
    <property type="protein sequence ID" value="CBY36761.1"/>
    <property type="molecule type" value="Genomic_DNA"/>
</dbReference>
<name>E4YMP9_OIKDI</name>
<dbReference type="InterPro" id="IPR000719">
    <property type="entry name" value="Prot_kinase_dom"/>
</dbReference>
<feature type="domain" description="Protein kinase" evidence="1">
    <location>
        <begin position="127"/>
        <end position="542"/>
    </location>
</feature>
<proteinExistence type="predicted"/>
<organism evidence="2">
    <name type="scientific">Oikopleura dioica</name>
    <name type="common">Tunicate</name>
    <dbReference type="NCBI Taxonomy" id="34765"/>
    <lineage>
        <taxon>Eukaryota</taxon>
        <taxon>Metazoa</taxon>
        <taxon>Chordata</taxon>
        <taxon>Tunicata</taxon>
        <taxon>Appendicularia</taxon>
        <taxon>Copelata</taxon>
        <taxon>Oikopleuridae</taxon>
        <taxon>Oikopleura</taxon>
    </lineage>
</organism>
<protein>
    <recommendedName>
        <fullName evidence="1">Protein kinase domain-containing protein</fullName>
    </recommendedName>
</protein>
<sequence length="642" mass="75015">MLTEFCFLAALTLNEDEREILRGVIDDWVKCFLPKLERESTRAEKCRLIASVERQEFEDDGNAAEWRFCKFVGKTGILFDDEKDELEKFKITTFQKKILRRNPSLENLLINRNEIKEESGFWKLNDELEKKKISEGGEAVIFTEKFGSLEAAVRIHIFDSFLFTTKFGANELKWKTNLISDFEKAEDKYGDDKEVVPIDENVVHNFANIELFHFDDKDEEDCLGWITILEKCDENVRTGLKNENLNLEERKKIAIGLENGFNYLEKVGILHFDKKLENFLLLGGVAKICDFGLVEELTGRKSYRQMGYCRKGGKYRDSAALFSGSPGFSNQSQLTVNTGEKHWKNYFCFLFCDWRTSWSLLYRPIDENERKKIDKIIQDCNIQHINDRCHVILDITKIVSLKNASGSFVFDDPNLTKSCQMSSLKQKMTKLENFDFQNLTLNVFDQKWSNLCVPISVTTLLRFSIKNDLSFEDEFNYFTFDKILTNLTMIVYPRSLAGLNLNPKKEENDFQMNDVETLLERICKKTYLRESGWEIVRTQCWLKPAESTCEYKKVTLNHNFVFSRPLTVTGAYFLPARTINGVFYMLPSGANRRRRNSVTHRLKKLLVWTTCTSTWTDEFDVDNYDSPFSQFDDIRTIQNFRN</sequence>